<feature type="transmembrane region" description="Helical" evidence="9">
    <location>
        <begin position="198"/>
        <end position="216"/>
    </location>
</feature>
<comment type="catalytic activity">
    <reaction evidence="8 9">
        <text>a ubiquinone + NADH + 5 H(+)(in) = a ubiquinol + NAD(+) + 4 H(+)(out)</text>
        <dbReference type="Rhea" id="RHEA:29091"/>
        <dbReference type="Rhea" id="RHEA-COMP:9565"/>
        <dbReference type="Rhea" id="RHEA-COMP:9566"/>
        <dbReference type="ChEBI" id="CHEBI:15378"/>
        <dbReference type="ChEBI" id="CHEBI:16389"/>
        <dbReference type="ChEBI" id="CHEBI:17976"/>
        <dbReference type="ChEBI" id="CHEBI:57540"/>
        <dbReference type="ChEBI" id="CHEBI:57945"/>
        <dbReference type="EC" id="7.1.1.2"/>
    </reaction>
</comment>
<sequence>MYTKMGFSVGIVGGAMLCWGGVVGGVAFGWFLGGVECSFLLDFYSSFFLVVGCYVTSSILLFSMWYMGGEPGLGKFILYLMAFLLFMLLLVFAGNLVFLMVGWEGVGIMSFLLISWWGGRSEATVAGLQAVIYNRVGDFGLYMAVFSLVGVGVGVGMGGGGVVGWLVLMLLLVGGMAKSSQFFFHPWLPSAMEGPTPVSSLLHSSTMVVAGVFLLIRLEDILGAVGGAVFVVGAVTMLYGSLCAFGQMDMKKVVAFSTTSQLGLMVCGLGMGFYLMAFFHMCMHAFFKSLIFITSGVFIHSAVGGTQDIRGGGFSKGFTFLCLMLSSLSLGGFPFFAGFYSKDVLLENMYGPVLNRFGVMLLVCASALTVGYSLKLALSVGGGWKEGVGASGLVEGSEGPAVVWFMLRLGVLGVTLGVVAMGAFGLVGEEYLSVGLKVVPLGILFTGALLGSGSWGGWSGASVLNLGTFMYSYNPLIHRVFVLGFLKFWGEVLGIFEYMWWEATHVDVWGALSGGLLSGGQWGFGGGIRGYFLWFTLIGALGGGLVMITW</sequence>
<evidence type="ECO:0000259" key="10">
    <source>
        <dbReference type="Pfam" id="PF00361"/>
    </source>
</evidence>
<dbReference type="InterPro" id="IPR001750">
    <property type="entry name" value="ND/Mrp_TM"/>
</dbReference>
<dbReference type="InterPro" id="IPR003945">
    <property type="entry name" value="NU5C-like"/>
</dbReference>
<dbReference type="PRINTS" id="PR01434">
    <property type="entry name" value="NADHDHGNASE5"/>
</dbReference>
<keyword evidence="7 9" id="KW-0472">Membrane</keyword>
<evidence type="ECO:0000259" key="11">
    <source>
        <dbReference type="Pfam" id="PF00662"/>
    </source>
</evidence>
<dbReference type="GO" id="GO:0015990">
    <property type="term" value="P:electron transport coupled proton transport"/>
    <property type="evidence" value="ECO:0007669"/>
    <property type="project" value="TreeGrafter"/>
</dbReference>
<evidence type="ECO:0000256" key="5">
    <source>
        <dbReference type="ARBA" id="ARBA00022692"/>
    </source>
</evidence>
<reference evidence="12" key="1">
    <citation type="journal article" date="2007" name="BMC Evol. Biol.">
        <title>The mitochondrial genome of Phallusia mammillata and Phallusia fumigata (Tunicata, Ascidiacea): high genome plasticity at intra-genus level.</title>
        <authorList>
            <person name="Iannelli F."/>
            <person name="Griggio F."/>
            <person name="Pesole G."/>
            <person name="Gissi C."/>
        </authorList>
    </citation>
    <scope>NUCLEOTIDE SEQUENCE</scope>
    <source>
        <tissue evidence="12">Siphon muscle</tissue>
    </source>
</reference>
<protein>
    <recommendedName>
        <fullName evidence="3 9">NADH-ubiquinone oxidoreductase chain 5</fullName>
        <ecNumber evidence="2 9">7.1.1.2</ecNumber>
    </recommendedName>
</protein>
<keyword evidence="9" id="KW-0830">Ubiquinone</keyword>
<feature type="transmembrane region" description="Helical" evidence="9">
    <location>
        <begin position="221"/>
        <end position="242"/>
    </location>
</feature>
<feature type="transmembrane region" description="Helical" evidence="9">
    <location>
        <begin position="286"/>
        <end position="306"/>
    </location>
</feature>
<evidence type="ECO:0000256" key="2">
    <source>
        <dbReference type="ARBA" id="ARBA00012944"/>
    </source>
</evidence>
<dbReference type="GO" id="GO:0003954">
    <property type="term" value="F:NADH dehydrogenase activity"/>
    <property type="evidence" value="ECO:0007669"/>
    <property type="project" value="TreeGrafter"/>
</dbReference>
<feature type="transmembrane region" description="Helical" evidence="9">
    <location>
        <begin position="531"/>
        <end position="549"/>
    </location>
</feature>
<keyword evidence="9 12" id="KW-0496">Mitochondrion</keyword>
<keyword evidence="4" id="KW-0249">Electron transport</keyword>
<dbReference type="GO" id="GO:0042773">
    <property type="term" value="P:ATP synthesis coupled electron transport"/>
    <property type="evidence" value="ECO:0007669"/>
    <property type="project" value="InterPro"/>
</dbReference>
<feature type="transmembrane region" description="Helical" evidence="9">
    <location>
        <begin position="43"/>
        <end position="64"/>
    </location>
</feature>
<evidence type="ECO:0000256" key="8">
    <source>
        <dbReference type="ARBA" id="ARBA00049551"/>
    </source>
</evidence>
<feature type="transmembrane region" description="Helical" evidence="9">
    <location>
        <begin position="476"/>
        <end position="496"/>
    </location>
</feature>
<geneLocation type="mitochondrion" evidence="12"/>
<dbReference type="PANTHER" id="PTHR42829">
    <property type="entry name" value="NADH-UBIQUINONE OXIDOREDUCTASE CHAIN 5"/>
    <property type="match status" value="1"/>
</dbReference>
<evidence type="ECO:0000256" key="4">
    <source>
        <dbReference type="ARBA" id="ARBA00022660"/>
    </source>
</evidence>
<feature type="domain" description="NADH:quinone oxidoreductase/Mrp antiporter transmembrane" evidence="10">
    <location>
        <begin position="93"/>
        <end position="369"/>
    </location>
</feature>
<dbReference type="EMBL" id="AM292602">
    <property type="protein sequence ID" value="CAL24365.1"/>
    <property type="molecule type" value="Genomic_DNA"/>
</dbReference>
<comment type="similarity">
    <text evidence="9">Belongs to the complex I subunit 5 family.</text>
</comment>
<comment type="subcellular location">
    <subcellularLocation>
        <location evidence="1">Membrane</location>
        <topology evidence="1">Multi-pass membrane protein</topology>
    </subcellularLocation>
</comment>
<feature type="transmembrane region" description="Helical" evidence="9">
    <location>
        <begin position="353"/>
        <end position="374"/>
    </location>
</feature>
<feature type="domain" description="NADH-Ubiquinone oxidoreductase (complex I) chain 5 N-terminal" evidence="11">
    <location>
        <begin position="35"/>
        <end position="76"/>
    </location>
</feature>
<evidence type="ECO:0000256" key="3">
    <source>
        <dbReference type="ARBA" id="ARBA00021096"/>
    </source>
</evidence>
<dbReference type="Pfam" id="PF00662">
    <property type="entry name" value="Proton_antipo_N"/>
    <property type="match status" value="1"/>
</dbReference>
<feature type="transmembrane region" description="Helical" evidence="9">
    <location>
        <begin position="318"/>
        <end position="341"/>
    </location>
</feature>
<feature type="transmembrane region" description="Helical" evidence="9">
    <location>
        <begin position="139"/>
        <end position="172"/>
    </location>
</feature>
<feature type="transmembrane region" description="Helical" evidence="9">
    <location>
        <begin position="401"/>
        <end position="426"/>
    </location>
</feature>
<evidence type="ECO:0000256" key="7">
    <source>
        <dbReference type="ARBA" id="ARBA00023136"/>
    </source>
</evidence>
<evidence type="ECO:0000256" key="6">
    <source>
        <dbReference type="ARBA" id="ARBA00022989"/>
    </source>
</evidence>
<dbReference type="GO" id="GO:0016020">
    <property type="term" value="C:membrane"/>
    <property type="evidence" value="ECO:0007669"/>
    <property type="project" value="UniProtKB-SubCell"/>
</dbReference>
<keyword evidence="9" id="KW-0520">NAD</keyword>
<gene>
    <name evidence="12" type="primary">nad5</name>
</gene>
<feature type="transmembrane region" description="Helical" evidence="9">
    <location>
        <begin position="438"/>
        <end position="456"/>
    </location>
</feature>
<feature type="transmembrane region" description="Helical" evidence="9">
    <location>
        <begin position="262"/>
        <end position="279"/>
    </location>
</feature>
<feature type="transmembrane region" description="Helical" evidence="9">
    <location>
        <begin position="7"/>
        <end position="31"/>
    </location>
</feature>
<feature type="transmembrane region" description="Helical" evidence="9">
    <location>
        <begin position="100"/>
        <end position="118"/>
    </location>
</feature>
<evidence type="ECO:0000256" key="1">
    <source>
        <dbReference type="ARBA" id="ARBA00004141"/>
    </source>
</evidence>
<evidence type="ECO:0000313" key="12">
    <source>
        <dbReference type="EMBL" id="CAL24365.1"/>
    </source>
</evidence>
<feature type="transmembrane region" description="Helical" evidence="9">
    <location>
        <begin position="76"/>
        <end position="94"/>
    </location>
</feature>
<dbReference type="InterPro" id="IPR001516">
    <property type="entry name" value="Proton_antipo_N"/>
</dbReference>
<organism evidence="12">
    <name type="scientific">Phallusia fumigata</name>
    <dbReference type="NCBI Taxonomy" id="395376"/>
    <lineage>
        <taxon>Eukaryota</taxon>
        <taxon>Metazoa</taxon>
        <taxon>Chordata</taxon>
        <taxon>Tunicata</taxon>
        <taxon>Ascidiacea</taxon>
        <taxon>Phlebobranchia</taxon>
        <taxon>Ascidiidae</taxon>
        <taxon>Phallusia</taxon>
    </lineage>
</organism>
<dbReference type="EC" id="7.1.1.2" evidence="2 9"/>
<keyword evidence="4" id="KW-0679">Respiratory chain</keyword>
<name>A7WL97_9ASCI</name>
<proteinExistence type="inferred from homology"/>
<dbReference type="Pfam" id="PF00361">
    <property type="entry name" value="Proton_antipo_M"/>
    <property type="match status" value="1"/>
</dbReference>
<dbReference type="AlphaFoldDB" id="A7WL97"/>
<accession>A7WL97</accession>
<keyword evidence="9" id="KW-0813">Transport</keyword>
<evidence type="ECO:0000256" key="9">
    <source>
        <dbReference type="RuleBase" id="RU003404"/>
    </source>
</evidence>
<dbReference type="PANTHER" id="PTHR42829:SF2">
    <property type="entry name" value="NADH-UBIQUINONE OXIDOREDUCTASE CHAIN 5"/>
    <property type="match status" value="1"/>
</dbReference>
<dbReference type="GO" id="GO:0008137">
    <property type="term" value="F:NADH dehydrogenase (ubiquinone) activity"/>
    <property type="evidence" value="ECO:0007669"/>
    <property type="project" value="UniProtKB-EC"/>
</dbReference>
<keyword evidence="5 9" id="KW-0812">Transmembrane</keyword>
<keyword evidence="6 9" id="KW-1133">Transmembrane helix</keyword>
<comment type="function">
    <text evidence="9">Core subunit of the mitochondrial membrane respiratory chain NADH dehydrogenase (Complex I) which catalyzes electron transfer from NADH through the respiratory chain, using ubiquinone as an electron acceptor. Essential for the catalytic activity and assembly of complex I.</text>
</comment>